<evidence type="ECO:0000256" key="12">
    <source>
        <dbReference type="ARBA" id="ARBA00049255"/>
    </source>
</evidence>
<dbReference type="InterPro" id="IPR006195">
    <property type="entry name" value="aa-tRNA-synth_II"/>
</dbReference>
<protein>
    <recommendedName>
        <fullName evidence="13">Phenylalanine--tRNA ligase alpha subunit</fullName>
        <ecNumber evidence="13">6.1.1.20</ecNumber>
    </recommendedName>
    <alternativeName>
        <fullName evidence="13">Phenylalanyl-tRNA synthetase alpha subunit</fullName>
        <shortName evidence="13">PheRS</shortName>
    </alternativeName>
</protein>
<keyword evidence="4 13" id="KW-0963">Cytoplasm</keyword>
<comment type="similarity">
    <text evidence="2 13">Belongs to the class-II aminoacyl-tRNA synthetase family. Phe-tRNA synthetase alpha subunit type 1 subfamily.</text>
</comment>
<gene>
    <name evidence="13 15" type="primary">pheS</name>
    <name evidence="15" type="ORF">JX360_08345</name>
</gene>
<dbReference type="Gene3D" id="3.30.930.10">
    <property type="entry name" value="Bira Bifunctional Protein, Domain 2"/>
    <property type="match status" value="1"/>
</dbReference>
<keyword evidence="11 13" id="KW-0030">Aminoacyl-tRNA synthetase</keyword>
<proteinExistence type="inferred from homology"/>
<evidence type="ECO:0000256" key="5">
    <source>
        <dbReference type="ARBA" id="ARBA00022598"/>
    </source>
</evidence>
<comment type="cofactor">
    <cofactor evidence="13">
        <name>Mg(2+)</name>
        <dbReference type="ChEBI" id="CHEBI:18420"/>
    </cofactor>
    <text evidence="13">Binds 2 magnesium ions per tetramer.</text>
</comment>
<evidence type="ECO:0000256" key="9">
    <source>
        <dbReference type="ARBA" id="ARBA00022842"/>
    </source>
</evidence>
<dbReference type="InterPro" id="IPR002319">
    <property type="entry name" value="Phenylalanyl-tRNA_Synthase"/>
</dbReference>
<dbReference type="InterPro" id="IPR004529">
    <property type="entry name" value="Phe-tRNA-synth_IIc_asu"/>
</dbReference>
<dbReference type="PROSITE" id="PS50862">
    <property type="entry name" value="AA_TRNA_LIGASE_II"/>
    <property type="match status" value="1"/>
</dbReference>
<keyword evidence="8 13" id="KW-0067">ATP-binding</keyword>
<dbReference type="EC" id="6.1.1.20" evidence="13"/>
<name>A0ABT0CAV2_THEVL</name>
<evidence type="ECO:0000256" key="10">
    <source>
        <dbReference type="ARBA" id="ARBA00022917"/>
    </source>
</evidence>
<keyword evidence="6 13" id="KW-0479">Metal-binding</keyword>
<dbReference type="Proteomes" id="UP000830835">
    <property type="component" value="Unassembled WGS sequence"/>
</dbReference>
<evidence type="ECO:0000256" key="1">
    <source>
        <dbReference type="ARBA" id="ARBA00004496"/>
    </source>
</evidence>
<dbReference type="Pfam" id="PF02912">
    <property type="entry name" value="Phe_tRNA-synt_N"/>
    <property type="match status" value="1"/>
</dbReference>
<accession>A0ABT0CAV2</accession>
<dbReference type="InterPro" id="IPR004188">
    <property type="entry name" value="Phe-tRNA_ligase_II_N"/>
</dbReference>
<organism evidence="15 16">
    <name type="scientific">Thermostichus vulcanus str. 'Rupite'</name>
    <dbReference type="NCBI Taxonomy" id="2813851"/>
    <lineage>
        <taxon>Bacteria</taxon>
        <taxon>Bacillati</taxon>
        <taxon>Cyanobacteriota</taxon>
        <taxon>Cyanophyceae</taxon>
        <taxon>Thermostichales</taxon>
        <taxon>Thermostichaceae</taxon>
        <taxon>Thermostichus</taxon>
    </lineage>
</organism>
<evidence type="ECO:0000256" key="6">
    <source>
        <dbReference type="ARBA" id="ARBA00022723"/>
    </source>
</evidence>
<keyword evidence="16" id="KW-1185">Reference proteome</keyword>
<keyword evidence="9 13" id="KW-0460">Magnesium</keyword>
<dbReference type="PANTHER" id="PTHR11538:SF41">
    <property type="entry name" value="PHENYLALANINE--TRNA LIGASE, MITOCHONDRIAL"/>
    <property type="match status" value="1"/>
</dbReference>
<evidence type="ECO:0000256" key="8">
    <source>
        <dbReference type="ARBA" id="ARBA00022840"/>
    </source>
</evidence>
<feature type="binding site" evidence="13">
    <location>
        <position position="253"/>
    </location>
    <ligand>
        <name>Mg(2+)</name>
        <dbReference type="ChEBI" id="CHEBI:18420"/>
        <note>shared with beta subunit</note>
    </ligand>
</feature>
<dbReference type="NCBIfam" id="TIGR00468">
    <property type="entry name" value="pheS"/>
    <property type="match status" value="1"/>
</dbReference>
<evidence type="ECO:0000256" key="13">
    <source>
        <dbReference type="HAMAP-Rule" id="MF_00281"/>
    </source>
</evidence>
<keyword evidence="5 13" id="KW-0436">Ligase</keyword>
<dbReference type="InterPro" id="IPR022911">
    <property type="entry name" value="Phe_tRNA_ligase_alpha1_bac"/>
</dbReference>
<dbReference type="CDD" id="cd00496">
    <property type="entry name" value="PheRS_alpha_core"/>
    <property type="match status" value="1"/>
</dbReference>
<dbReference type="InterPro" id="IPR010978">
    <property type="entry name" value="tRNA-bd_arm"/>
</dbReference>
<dbReference type="RefSeq" id="WP_244350194.1">
    <property type="nucleotide sequence ID" value="NZ_JAFIRA010000017.1"/>
</dbReference>
<evidence type="ECO:0000256" key="3">
    <source>
        <dbReference type="ARBA" id="ARBA00011209"/>
    </source>
</evidence>
<dbReference type="EMBL" id="JAFIRA010000017">
    <property type="protein sequence ID" value="MCJ2542913.1"/>
    <property type="molecule type" value="Genomic_DNA"/>
</dbReference>
<dbReference type="SUPFAM" id="SSF46589">
    <property type="entry name" value="tRNA-binding arm"/>
    <property type="match status" value="1"/>
</dbReference>
<dbReference type="HAMAP" id="MF_00281">
    <property type="entry name" value="Phe_tRNA_synth_alpha1"/>
    <property type="match status" value="1"/>
</dbReference>
<feature type="domain" description="Aminoacyl-transfer RNA synthetases class-II family profile" evidence="14">
    <location>
        <begin position="110"/>
        <end position="306"/>
    </location>
</feature>
<evidence type="ECO:0000256" key="2">
    <source>
        <dbReference type="ARBA" id="ARBA00010207"/>
    </source>
</evidence>
<keyword evidence="7 13" id="KW-0547">Nucleotide-binding</keyword>
<dbReference type="GO" id="GO:0004826">
    <property type="term" value="F:phenylalanine-tRNA ligase activity"/>
    <property type="evidence" value="ECO:0007669"/>
    <property type="project" value="UniProtKB-EC"/>
</dbReference>
<comment type="caution">
    <text evidence="15">The sequence shown here is derived from an EMBL/GenBank/DDBJ whole genome shotgun (WGS) entry which is preliminary data.</text>
</comment>
<evidence type="ECO:0000256" key="4">
    <source>
        <dbReference type="ARBA" id="ARBA00022490"/>
    </source>
</evidence>
<evidence type="ECO:0000256" key="11">
    <source>
        <dbReference type="ARBA" id="ARBA00023146"/>
    </source>
</evidence>
<dbReference type="InterPro" id="IPR045864">
    <property type="entry name" value="aa-tRNA-synth_II/BPL/LPL"/>
</dbReference>
<comment type="catalytic activity">
    <reaction evidence="12 13">
        <text>tRNA(Phe) + L-phenylalanine + ATP = L-phenylalanyl-tRNA(Phe) + AMP + diphosphate + H(+)</text>
        <dbReference type="Rhea" id="RHEA:19413"/>
        <dbReference type="Rhea" id="RHEA-COMP:9668"/>
        <dbReference type="Rhea" id="RHEA-COMP:9699"/>
        <dbReference type="ChEBI" id="CHEBI:15378"/>
        <dbReference type="ChEBI" id="CHEBI:30616"/>
        <dbReference type="ChEBI" id="CHEBI:33019"/>
        <dbReference type="ChEBI" id="CHEBI:58095"/>
        <dbReference type="ChEBI" id="CHEBI:78442"/>
        <dbReference type="ChEBI" id="CHEBI:78531"/>
        <dbReference type="ChEBI" id="CHEBI:456215"/>
        <dbReference type="EC" id="6.1.1.20"/>
    </reaction>
</comment>
<evidence type="ECO:0000256" key="7">
    <source>
        <dbReference type="ARBA" id="ARBA00022741"/>
    </source>
</evidence>
<keyword evidence="10 13" id="KW-0648">Protein biosynthesis</keyword>
<dbReference type="Pfam" id="PF01409">
    <property type="entry name" value="tRNA-synt_2d"/>
    <property type="match status" value="1"/>
</dbReference>
<reference evidence="15" key="1">
    <citation type="submission" date="2021-02" db="EMBL/GenBank/DDBJ databases">
        <title>The CRISPR/cas machinery reduction and long-range gene transfer in the hot spring cyanobacterium Synechococcus.</title>
        <authorList>
            <person name="Dvorak P."/>
            <person name="Jahodarova E."/>
            <person name="Hasler P."/>
            <person name="Poulickova A."/>
        </authorList>
    </citation>
    <scope>NUCLEOTIDE SEQUENCE</scope>
    <source>
        <strain evidence="15">Rupite</strain>
    </source>
</reference>
<dbReference type="SUPFAM" id="SSF55681">
    <property type="entry name" value="Class II aaRS and biotin synthetases"/>
    <property type="match status" value="1"/>
</dbReference>
<comment type="subunit">
    <text evidence="3 13">Tetramer of two alpha and two beta subunits.</text>
</comment>
<evidence type="ECO:0000313" key="16">
    <source>
        <dbReference type="Proteomes" id="UP000830835"/>
    </source>
</evidence>
<evidence type="ECO:0000313" key="15">
    <source>
        <dbReference type="EMBL" id="MCJ2542913.1"/>
    </source>
</evidence>
<evidence type="ECO:0000259" key="14">
    <source>
        <dbReference type="PROSITE" id="PS50862"/>
    </source>
</evidence>
<comment type="subcellular location">
    <subcellularLocation>
        <location evidence="1 13">Cytoplasm</location>
    </subcellularLocation>
</comment>
<dbReference type="PANTHER" id="PTHR11538">
    <property type="entry name" value="PHENYLALANYL-TRNA SYNTHETASE"/>
    <property type="match status" value="1"/>
</dbReference>
<sequence>MQDQLLTLQSEALAQVEQAADLEALEQLRIDYLGKKGKLSKILGGMGKLPPEERPVIGALANTFKEALQSSLDQRKQALSEAQLLERLEAERLDVTMPGSRRLLGRIHPLQATIDRMLDIFVGMGYTVVHGPEIETEYYNFEALNTPADHPARDMQDTLYLENGYLMRTQTSSVQVRYMEQHQPPLRIVHAGRVMRRDTVDATHSAVFHQMEILAVGENLTFSDLKGTLNEFITRLLGKRETRFRPSYFPFTEPSAEMDVRFGSKWLEIFGCGMVDPNVFQAVGYDPERYTGFAAGIGIERMAMLLHGIQDIRLFYTSDLRFLSQF</sequence>